<dbReference type="PANTHER" id="PTHR14003:SF19">
    <property type="entry name" value="YY2 TRANSCRIPTION FACTOR"/>
    <property type="match status" value="1"/>
</dbReference>
<dbReference type="SMART" id="SM00355">
    <property type="entry name" value="ZnF_C2H2"/>
    <property type="match status" value="3"/>
</dbReference>
<organism evidence="9 10">
    <name type="scientific">Cudoniella acicularis</name>
    <dbReference type="NCBI Taxonomy" id="354080"/>
    <lineage>
        <taxon>Eukaryota</taxon>
        <taxon>Fungi</taxon>
        <taxon>Dikarya</taxon>
        <taxon>Ascomycota</taxon>
        <taxon>Pezizomycotina</taxon>
        <taxon>Leotiomycetes</taxon>
        <taxon>Helotiales</taxon>
        <taxon>Tricladiaceae</taxon>
        <taxon>Cudoniella</taxon>
    </lineage>
</organism>
<dbReference type="PANTHER" id="PTHR14003">
    <property type="entry name" value="TRANSCRIPTIONAL REPRESSOR PROTEIN YY"/>
    <property type="match status" value="1"/>
</dbReference>
<keyword evidence="1" id="KW-0479">Metal-binding</keyword>
<comment type="caution">
    <text evidence="9">The sequence shown here is derived from an EMBL/GenBank/DDBJ whole genome shotgun (WGS) entry which is preliminary data.</text>
</comment>
<feature type="compositionally biased region" description="Low complexity" evidence="7">
    <location>
        <begin position="224"/>
        <end position="240"/>
    </location>
</feature>
<dbReference type="GO" id="GO:0000978">
    <property type="term" value="F:RNA polymerase II cis-regulatory region sequence-specific DNA binding"/>
    <property type="evidence" value="ECO:0007669"/>
    <property type="project" value="TreeGrafter"/>
</dbReference>
<evidence type="ECO:0000313" key="9">
    <source>
        <dbReference type="EMBL" id="KAF4631279.1"/>
    </source>
</evidence>
<dbReference type="GO" id="GO:0005667">
    <property type="term" value="C:transcription regulator complex"/>
    <property type="evidence" value="ECO:0007669"/>
    <property type="project" value="TreeGrafter"/>
</dbReference>
<dbReference type="PROSITE" id="PS50157">
    <property type="entry name" value="ZINC_FINGER_C2H2_2"/>
    <property type="match status" value="2"/>
</dbReference>
<evidence type="ECO:0000259" key="8">
    <source>
        <dbReference type="PROSITE" id="PS50157"/>
    </source>
</evidence>
<evidence type="ECO:0000256" key="6">
    <source>
        <dbReference type="PROSITE-ProRule" id="PRU00042"/>
    </source>
</evidence>
<dbReference type="GO" id="GO:0008270">
    <property type="term" value="F:zinc ion binding"/>
    <property type="evidence" value="ECO:0007669"/>
    <property type="project" value="UniProtKB-KW"/>
</dbReference>
<keyword evidence="3 6" id="KW-0863">Zinc-finger</keyword>
<evidence type="ECO:0000313" key="10">
    <source>
        <dbReference type="Proteomes" id="UP000566819"/>
    </source>
</evidence>
<gene>
    <name evidence="9" type="ORF">G7Y89_g6848</name>
</gene>
<feature type="region of interest" description="Disordered" evidence="7">
    <location>
        <begin position="203"/>
        <end position="274"/>
    </location>
</feature>
<keyword evidence="4" id="KW-0862">Zinc</keyword>
<sequence length="365" mass="40813">MDRHPRLRGKPHSRFMQIDVGGAAGFMMEATYSSMLPDYDQALEATHIQPRLHCGIVTYDKALEATHIKPRLDNAYIAALLTSSTHRPIINHRISVVTSSNQLKFSWLLTPPPRRLTLLESFLEQFLTSHVSVAESLEVASNDSDVIFSDLFASVNVNEDLEISDPLPFEYDYSNLLGGIANPGVLPTDLSLATFSPLSSSQRLQTLPPSVPHPQYLPSQPGVSLQLPGLSPPSLSQSPQDPRPLDSSHSSQEPAEPAPLLQTPSQHISPRSRLKHDRQFKCTSCTKVFPRRCDLNKHAKSHERPFKCDIAGCTHTQGFALHKDLRRHIDTIHLKSTFTCHFPGCGETFSRSDNCHRHFEEQHSR</sequence>
<reference evidence="9 10" key="1">
    <citation type="submission" date="2020-03" db="EMBL/GenBank/DDBJ databases">
        <title>Draft Genome Sequence of Cudoniella acicularis.</title>
        <authorList>
            <person name="Buettner E."/>
            <person name="Kellner H."/>
        </authorList>
    </citation>
    <scope>NUCLEOTIDE SEQUENCE [LARGE SCALE GENOMIC DNA]</scope>
    <source>
        <strain evidence="9 10">DSM 108380</strain>
    </source>
</reference>
<dbReference type="Proteomes" id="UP000566819">
    <property type="component" value="Unassembled WGS sequence"/>
</dbReference>
<feature type="domain" description="C2H2-type" evidence="8">
    <location>
        <begin position="280"/>
        <end position="302"/>
    </location>
</feature>
<keyword evidence="2" id="KW-0677">Repeat</keyword>
<accession>A0A8H4RJM3</accession>
<dbReference type="PROSITE" id="PS00028">
    <property type="entry name" value="ZINC_FINGER_C2H2_1"/>
    <property type="match status" value="2"/>
</dbReference>
<proteinExistence type="predicted"/>
<dbReference type="Gene3D" id="3.30.160.60">
    <property type="entry name" value="Classic Zinc Finger"/>
    <property type="match status" value="1"/>
</dbReference>
<dbReference type="EMBL" id="JAAMPI010000459">
    <property type="protein sequence ID" value="KAF4631279.1"/>
    <property type="molecule type" value="Genomic_DNA"/>
</dbReference>
<evidence type="ECO:0000256" key="4">
    <source>
        <dbReference type="ARBA" id="ARBA00022833"/>
    </source>
</evidence>
<dbReference type="InterPro" id="IPR013087">
    <property type="entry name" value="Znf_C2H2_type"/>
</dbReference>
<dbReference type="GO" id="GO:0000785">
    <property type="term" value="C:chromatin"/>
    <property type="evidence" value="ECO:0007669"/>
    <property type="project" value="TreeGrafter"/>
</dbReference>
<protein>
    <recommendedName>
        <fullName evidence="5">C2H2 type master regulator of conidiophore development brlA</fullName>
    </recommendedName>
</protein>
<dbReference type="InterPro" id="IPR036236">
    <property type="entry name" value="Znf_C2H2_sf"/>
</dbReference>
<dbReference type="OrthoDB" id="3564666at2759"/>
<dbReference type="SUPFAM" id="SSF57667">
    <property type="entry name" value="beta-beta-alpha zinc fingers"/>
    <property type="match status" value="1"/>
</dbReference>
<dbReference type="AlphaFoldDB" id="A0A8H4RJM3"/>
<evidence type="ECO:0000256" key="2">
    <source>
        <dbReference type="ARBA" id="ARBA00022737"/>
    </source>
</evidence>
<keyword evidence="10" id="KW-1185">Reference proteome</keyword>
<evidence type="ECO:0000256" key="3">
    <source>
        <dbReference type="ARBA" id="ARBA00022771"/>
    </source>
</evidence>
<evidence type="ECO:0000256" key="5">
    <source>
        <dbReference type="ARBA" id="ARBA00044085"/>
    </source>
</evidence>
<dbReference type="GO" id="GO:0000981">
    <property type="term" value="F:DNA-binding transcription factor activity, RNA polymerase II-specific"/>
    <property type="evidence" value="ECO:0007669"/>
    <property type="project" value="TreeGrafter"/>
</dbReference>
<evidence type="ECO:0000256" key="1">
    <source>
        <dbReference type="ARBA" id="ARBA00022723"/>
    </source>
</evidence>
<feature type="domain" description="C2H2-type" evidence="8">
    <location>
        <begin position="338"/>
        <end position="365"/>
    </location>
</feature>
<evidence type="ECO:0000256" key="7">
    <source>
        <dbReference type="SAM" id="MobiDB-lite"/>
    </source>
</evidence>
<name>A0A8H4RJM3_9HELO</name>